<feature type="transmembrane region" description="Helical" evidence="8">
    <location>
        <begin position="39"/>
        <end position="59"/>
    </location>
</feature>
<keyword evidence="10" id="KW-1185">Reference proteome</keyword>
<protein>
    <submittedName>
        <fullName evidence="9">Hemolysin III</fullName>
    </submittedName>
</protein>
<dbReference type="GO" id="GO:0140911">
    <property type="term" value="F:pore-forming activity"/>
    <property type="evidence" value="ECO:0007669"/>
    <property type="project" value="InterPro"/>
</dbReference>
<feature type="binding site" evidence="7">
    <location>
        <position position="63"/>
    </location>
    <ligand>
        <name>Zn(2+)</name>
        <dbReference type="ChEBI" id="CHEBI:29105"/>
    </ligand>
</feature>
<evidence type="ECO:0000256" key="7">
    <source>
        <dbReference type="PIRSR" id="PIRSR604254-1"/>
    </source>
</evidence>
<evidence type="ECO:0000313" key="10">
    <source>
        <dbReference type="Proteomes" id="UP000184432"/>
    </source>
</evidence>
<name>A0A1M6BPH6_9FLAO</name>
<dbReference type="GO" id="GO:0046872">
    <property type="term" value="F:metal ion binding"/>
    <property type="evidence" value="ECO:0007669"/>
    <property type="project" value="UniProtKB-KW"/>
</dbReference>
<dbReference type="STRING" id="570521.SAMN04488508_101933"/>
<dbReference type="Pfam" id="PF03006">
    <property type="entry name" value="HlyIII"/>
    <property type="match status" value="1"/>
</dbReference>
<feature type="transmembrane region" description="Helical" evidence="8">
    <location>
        <begin position="159"/>
        <end position="178"/>
    </location>
</feature>
<evidence type="ECO:0000256" key="3">
    <source>
        <dbReference type="ARBA" id="ARBA00022475"/>
    </source>
</evidence>
<keyword evidence="5 8" id="KW-1133">Transmembrane helix</keyword>
<evidence type="ECO:0000256" key="4">
    <source>
        <dbReference type="ARBA" id="ARBA00022692"/>
    </source>
</evidence>
<organism evidence="9 10">
    <name type="scientific">Aquimarina spongiae</name>
    <dbReference type="NCBI Taxonomy" id="570521"/>
    <lineage>
        <taxon>Bacteria</taxon>
        <taxon>Pseudomonadati</taxon>
        <taxon>Bacteroidota</taxon>
        <taxon>Flavobacteriia</taxon>
        <taxon>Flavobacteriales</taxon>
        <taxon>Flavobacteriaceae</taxon>
        <taxon>Aquimarina</taxon>
    </lineage>
</organism>
<keyword evidence="7" id="KW-0479">Metal-binding</keyword>
<sequence>MIEQSPVEERWNWITHGLGFVMSIIGFVLLLFYDTHQTAYSTFTIVLYSASLLVLYFASTAYHYSSTPELKRKFRIMDHIGIYLLIAGTYAPVTLITLLYSKGILLFILVWSLAIVGSVLKLFFTGRFQLLSVVLYLLMGWLIMLDMDTLSALVGDRGIHYLMLGGAAYTIGIIFYALKKMPFSHVIWHLFVLAGSIFHFLFIFHFII</sequence>
<evidence type="ECO:0000313" key="9">
    <source>
        <dbReference type="EMBL" id="SHI50443.1"/>
    </source>
</evidence>
<feature type="transmembrane region" description="Helical" evidence="8">
    <location>
        <begin position="104"/>
        <end position="123"/>
    </location>
</feature>
<dbReference type="PANTHER" id="PTHR20855">
    <property type="entry name" value="ADIPOR/PROGESTIN RECEPTOR-RELATED"/>
    <property type="match status" value="1"/>
</dbReference>
<feature type="binding site" evidence="7">
    <location>
        <position position="189"/>
    </location>
    <ligand>
        <name>Zn(2+)</name>
        <dbReference type="ChEBI" id="CHEBI:29105"/>
    </ligand>
</feature>
<dbReference type="OrthoDB" id="9813689at2"/>
<dbReference type="InterPro" id="IPR004254">
    <property type="entry name" value="AdipoR/HlyIII-related"/>
</dbReference>
<evidence type="ECO:0000256" key="5">
    <source>
        <dbReference type="ARBA" id="ARBA00022989"/>
    </source>
</evidence>
<gene>
    <name evidence="9" type="ORF">SAMN04488508_101933</name>
</gene>
<dbReference type="Proteomes" id="UP000184432">
    <property type="component" value="Unassembled WGS sequence"/>
</dbReference>
<feature type="transmembrane region" description="Helical" evidence="8">
    <location>
        <begin position="185"/>
        <end position="207"/>
    </location>
</feature>
<feature type="binding site" evidence="7">
    <location>
        <position position="185"/>
    </location>
    <ligand>
        <name>Zn(2+)</name>
        <dbReference type="ChEBI" id="CHEBI:29105"/>
    </ligand>
</feature>
<proteinExistence type="inferred from homology"/>
<feature type="transmembrane region" description="Helical" evidence="8">
    <location>
        <begin position="80"/>
        <end position="98"/>
    </location>
</feature>
<feature type="transmembrane region" description="Helical" evidence="8">
    <location>
        <begin position="130"/>
        <end position="147"/>
    </location>
</feature>
<keyword evidence="6 8" id="KW-0472">Membrane</keyword>
<dbReference type="RefSeq" id="WP_073314343.1">
    <property type="nucleotide sequence ID" value="NZ_FQYP01000001.1"/>
</dbReference>
<comment type="subcellular location">
    <subcellularLocation>
        <location evidence="1">Cell membrane</location>
        <topology evidence="1">Multi-pass membrane protein</topology>
    </subcellularLocation>
</comment>
<dbReference type="GO" id="GO:0005886">
    <property type="term" value="C:plasma membrane"/>
    <property type="evidence" value="ECO:0007669"/>
    <property type="project" value="UniProtKB-SubCell"/>
</dbReference>
<evidence type="ECO:0000256" key="1">
    <source>
        <dbReference type="ARBA" id="ARBA00004651"/>
    </source>
</evidence>
<reference evidence="10" key="1">
    <citation type="submission" date="2016-11" db="EMBL/GenBank/DDBJ databases">
        <authorList>
            <person name="Varghese N."/>
            <person name="Submissions S."/>
        </authorList>
    </citation>
    <scope>NUCLEOTIDE SEQUENCE [LARGE SCALE GENOMIC DNA]</scope>
    <source>
        <strain evidence="10">DSM 22623</strain>
    </source>
</reference>
<dbReference type="EMBL" id="FQYP01000001">
    <property type="protein sequence ID" value="SHI50443.1"/>
    <property type="molecule type" value="Genomic_DNA"/>
</dbReference>
<dbReference type="PANTHER" id="PTHR20855:SF3">
    <property type="entry name" value="LD03007P"/>
    <property type="match status" value="1"/>
</dbReference>
<keyword evidence="3" id="KW-1003">Cell membrane</keyword>
<accession>A0A1M6BPH6</accession>
<dbReference type="InterPro" id="IPR005744">
    <property type="entry name" value="Hy-lIII"/>
</dbReference>
<dbReference type="NCBIfam" id="TIGR01065">
    <property type="entry name" value="hlyIII"/>
    <property type="match status" value="1"/>
</dbReference>
<feature type="transmembrane region" description="Helical" evidence="8">
    <location>
        <begin position="12"/>
        <end position="33"/>
    </location>
</feature>
<keyword evidence="7" id="KW-0862">Zinc</keyword>
<evidence type="ECO:0000256" key="8">
    <source>
        <dbReference type="SAM" id="Phobius"/>
    </source>
</evidence>
<evidence type="ECO:0000256" key="6">
    <source>
        <dbReference type="ARBA" id="ARBA00023136"/>
    </source>
</evidence>
<comment type="similarity">
    <text evidence="2">Belongs to the UPF0073 (Hly-III) family.</text>
</comment>
<keyword evidence="4 8" id="KW-0812">Transmembrane</keyword>
<dbReference type="AlphaFoldDB" id="A0A1M6BPH6"/>
<evidence type="ECO:0000256" key="2">
    <source>
        <dbReference type="ARBA" id="ARBA00008488"/>
    </source>
</evidence>